<evidence type="ECO:0000256" key="4">
    <source>
        <dbReference type="ARBA" id="ARBA00022801"/>
    </source>
</evidence>
<dbReference type="SMART" id="SM00642">
    <property type="entry name" value="Aamy"/>
    <property type="match status" value="1"/>
</dbReference>
<dbReference type="AlphaFoldDB" id="A0A8H6T7C4"/>
<dbReference type="Pfam" id="PF09154">
    <property type="entry name" value="Alpha-amy_C_pro"/>
    <property type="match status" value="1"/>
</dbReference>
<dbReference type="EMBL" id="JACAZF010000002">
    <property type="protein sequence ID" value="KAF7312255.1"/>
    <property type="molecule type" value="Genomic_DNA"/>
</dbReference>
<keyword evidence="4 8" id="KW-0378">Hydrolase</keyword>
<comment type="caution">
    <text evidence="8">The sequence shown here is derived from an EMBL/GenBank/DDBJ whole genome shotgun (WGS) entry which is preliminary data.</text>
</comment>
<dbReference type="InterPro" id="IPR013780">
    <property type="entry name" value="Glyco_hydro_b"/>
</dbReference>
<comment type="cofactor">
    <cofactor evidence="1">
        <name>Ca(2+)</name>
        <dbReference type="ChEBI" id="CHEBI:29108"/>
    </cofactor>
</comment>
<evidence type="ECO:0000256" key="3">
    <source>
        <dbReference type="ARBA" id="ARBA00022723"/>
    </source>
</evidence>
<dbReference type="InterPro" id="IPR013776">
    <property type="entry name" value="A-amylase_thermo"/>
</dbReference>
<dbReference type="Gene3D" id="2.60.40.1180">
    <property type="entry name" value="Golgi alpha-mannosidase II"/>
    <property type="match status" value="1"/>
</dbReference>
<dbReference type="PIRSF" id="PIRSF001021">
    <property type="entry name" value="Alph-amls_thrmst"/>
    <property type="match status" value="1"/>
</dbReference>
<dbReference type="CDD" id="cd11318">
    <property type="entry name" value="AmyAc_bac_fung_AmyA"/>
    <property type="match status" value="1"/>
</dbReference>
<dbReference type="Gene3D" id="2.40.30.140">
    <property type="match status" value="1"/>
</dbReference>
<dbReference type="GO" id="GO:0004553">
    <property type="term" value="F:hydrolase activity, hydrolyzing O-glycosyl compounds"/>
    <property type="evidence" value="ECO:0007669"/>
    <property type="project" value="InterPro"/>
</dbReference>
<evidence type="ECO:0000256" key="5">
    <source>
        <dbReference type="ARBA" id="ARBA00023277"/>
    </source>
</evidence>
<dbReference type="InterPro" id="IPR015237">
    <property type="entry name" value="Alpha-amylase_C_pro"/>
</dbReference>
<proteinExistence type="inferred from homology"/>
<dbReference type="SUPFAM" id="SSF51011">
    <property type="entry name" value="Glycosyl hydrolase domain"/>
    <property type="match status" value="1"/>
</dbReference>
<evidence type="ECO:0000259" key="7">
    <source>
        <dbReference type="SMART" id="SM00642"/>
    </source>
</evidence>
<evidence type="ECO:0000313" key="9">
    <source>
        <dbReference type="Proteomes" id="UP000636479"/>
    </source>
</evidence>
<keyword evidence="6" id="KW-0326">Glycosidase</keyword>
<name>A0A8H6T7C4_9AGAR</name>
<feature type="domain" description="Glycosyl hydrolase family 13 catalytic" evidence="7">
    <location>
        <begin position="34"/>
        <end position="440"/>
    </location>
</feature>
<dbReference type="GO" id="GO:0005975">
    <property type="term" value="P:carbohydrate metabolic process"/>
    <property type="evidence" value="ECO:0007669"/>
    <property type="project" value="InterPro"/>
</dbReference>
<evidence type="ECO:0000256" key="6">
    <source>
        <dbReference type="ARBA" id="ARBA00023295"/>
    </source>
</evidence>
<keyword evidence="5" id="KW-0119">Carbohydrate metabolism</keyword>
<evidence type="ECO:0000256" key="2">
    <source>
        <dbReference type="ARBA" id="ARBA00008061"/>
    </source>
</evidence>
<comment type="similarity">
    <text evidence="2">Belongs to the glycosyl hydrolase 13 family.</text>
</comment>
<accession>A0A8H6T7C4</accession>
<evidence type="ECO:0000313" key="8">
    <source>
        <dbReference type="EMBL" id="KAF7312255.1"/>
    </source>
</evidence>
<dbReference type="InterPro" id="IPR006047">
    <property type="entry name" value="GH13_cat_dom"/>
</dbReference>
<dbReference type="GeneID" id="59341784"/>
<dbReference type="RefSeq" id="XP_037224363.1">
    <property type="nucleotide sequence ID" value="XM_037359268.1"/>
</dbReference>
<dbReference type="SUPFAM" id="SSF51445">
    <property type="entry name" value="(Trans)glycosidases"/>
    <property type="match status" value="1"/>
</dbReference>
<protein>
    <submittedName>
        <fullName evidence="8">Glycoside hydrolase family 13 protein</fullName>
    </submittedName>
</protein>
<sequence length="533" mass="60209">MFAQLRGWISSLFTPSQPALDGMRLGPDDNVDNPLMLQFFTWDTLHPTLSWWGHLENEIPSLAIMGFTQLWLPPPNKGENKVREVIIFVEFSTPVKKGRGYDAYDLWDLGTVETRWGGREAYLRACHAARSHGVDVLVDAVLNHKLGADACERFPAIPVNPQNRLEDAGPERIISVTNDVGVDRFRLQRQRWEGLQRLEMEAGALQWHVSIGITRRGQVVSTGSPALAIRAGQSMYVHTELGNYDYLLGVDIDHRHPQVQKDMLDWGVWILQTTGASGFRLDAIKHMDYRFILKFLKHTRNNLQRSNIFAVSEFWSGDLKSIIPYIKICRGATSFFDVPLHMNFHEASKQGSKYDLRRILDNTIVKAFPRDAVTFVDNHDTVKGQSLESWVSTDFKLQAYAIILLRRAGHPCVFYGDLYANEECGDARIEKLLPALIEARKRFAYGRCDDYLLEQSCIGFVRAGDSKHAGCAVVLSNREPGPSHSLRMSVGSENANTTYRPLMHESDATVSVDSEGWGSFSCPANGVQIWVRE</sequence>
<dbReference type="GO" id="GO:0005509">
    <property type="term" value="F:calcium ion binding"/>
    <property type="evidence" value="ECO:0007669"/>
    <property type="project" value="InterPro"/>
</dbReference>
<organism evidence="8 9">
    <name type="scientific">Mycena indigotica</name>
    <dbReference type="NCBI Taxonomy" id="2126181"/>
    <lineage>
        <taxon>Eukaryota</taxon>
        <taxon>Fungi</taxon>
        <taxon>Dikarya</taxon>
        <taxon>Basidiomycota</taxon>
        <taxon>Agaricomycotina</taxon>
        <taxon>Agaricomycetes</taxon>
        <taxon>Agaricomycetidae</taxon>
        <taxon>Agaricales</taxon>
        <taxon>Marasmiineae</taxon>
        <taxon>Mycenaceae</taxon>
        <taxon>Mycena</taxon>
    </lineage>
</organism>
<dbReference type="Gene3D" id="3.20.20.80">
    <property type="entry name" value="Glycosidases"/>
    <property type="match status" value="1"/>
</dbReference>
<keyword evidence="3" id="KW-0479">Metal-binding</keyword>
<reference evidence="8" key="1">
    <citation type="submission" date="2020-05" db="EMBL/GenBank/DDBJ databases">
        <title>Mycena genomes resolve the evolution of fungal bioluminescence.</title>
        <authorList>
            <person name="Tsai I.J."/>
        </authorList>
    </citation>
    <scope>NUCLEOTIDE SEQUENCE</scope>
    <source>
        <strain evidence="8">171206Taipei</strain>
    </source>
</reference>
<evidence type="ECO:0000256" key="1">
    <source>
        <dbReference type="ARBA" id="ARBA00001913"/>
    </source>
</evidence>
<dbReference type="OrthoDB" id="550577at2759"/>
<dbReference type="Proteomes" id="UP000636479">
    <property type="component" value="Unassembled WGS sequence"/>
</dbReference>
<keyword evidence="9" id="KW-1185">Reference proteome</keyword>
<dbReference type="InterPro" id="IPR017853">
    <property type="entry name" value="GH"/>
</dbReference>
<gene>
    <name evidence="8" type="ORF">MIND_00238500</name>
</gene>
<dbReference type="Pfam" id="PF00128">
    <property type="entry name" value="Alpha-amylase"/>
    <property type="match status" value="1"/>
</dbReference>
<dbReference type="PANTHER" id="PTHR43447">
    <property type="entry name" value="ALPHA-AMYLASE"/>
    <property type="match status" value="1"/>
</dbReference>